<proteinExistence type="predicted"/>
<keyword evidence="2" id="KW-1185">Reference proteome</keyword>
<comment type="caution">
    <text evidence="1">The sequence shown here is derived from an EMBL/GenBank/DDBJ whole genome shotgun (WGS) entry which is preliminary data.</text>
</comment>
<dbReference type="EMBL" id="JANBUN010000346">
    <property type="protein sequence ID" value="KAJ2804530.1"/>
    <property type="molecule type" value="Genomic_DNA"/>
</dbReference>
<evidence type="ECO:0000313" key="1">
    <source>
        <dbReference type="EMBL" id="KAJ2804530.1"/>
    </source>
</evidence>
<name>A0ACC1LC10_9FUNG</name>
<gene>
    <name evidence="1" type="ORF">H4R21_001608</name>
</gene>
<protein>
    <submittedName>
        <fullName evidence="1">Uncharacterized protein</fullName>
    </submittedName>
</protein>
<sequence>MALLDTVTGTLGVTHICAAAGAYVAWKIVYALYISPLRNVPGPFLFRISWLPMRLLEVIGDEPKMMQQLYEKYGSTFVMEPDKVAICDPTESASILNTHAFRKDYHYEKVDFMEPNIFLTTDPELNRHRRRQVGPALSLRSLLHMEETILDAGARQLLAKWDCALASAGPDGQVRVCYYDDLVMMAFDVISSLSFGESHRSLTTGDRSIINWVQQTIRLMFFQMAAPIIKHRPFRWVIGTQHAHVDRFFTYAMDRIKTRKQLLASGAEKPKDILQSFIDAEDPESKVRMTPSDVQTEVIVNAVAGSDTTSLSLSWTIHLLLLHPQCLRRVTDEVRAAFAAGHTITYEEAKEKLPYLDACLYESMRLRPVAGNMPRIIQPGGMTSQGHFIPGGYSCVVSIAAVNINKDAWERPLAFNPERFIANPDNKRAVLTFSSGVRVCPGRFLAWWEMTTVLANILNAYDLSLPEDALFTPDRLDASGQPVTMPEYHGVTRFPKYPARDCVVLISKRPAAKGH</sequence>
<accession>A0ACC1LC10</accession>
<reference evidence="1" key="1">
    <citation type="submission" date="2022-07" db="EMBL/GenBank/DDBJ databases">
        <title>Phylogenomic reconstructions and comparative analyses of Kickxellomycotina fungi.</title>
        <authorList>
            <person name="Reynolds N.K."/>
            <person name="Stajich J.E."/>
            <person name="Barry K."/>
            <person name="Grigoriev I.V."/>
            <person name="Crous P."/>
            <person name="Smith M.E."/>
        </authorList>
    </citation>
    <scope>NUCLEOTIDE SEQUENCE</scope>
    <source>
        <strain evidence="1">BCRC 34780</strain>
    </source>
</reference>
<organism evidence="1 2">
    <name type="scientific">Coemansia helicoidea</name>
    <dbReference type="NCBI Taxonomy" id="1286919"/>
    <lineage>
        <taxon>Eukaryota</taxon>
        <taxon>Fungi</taxon>
        <taxon>Fungi incertae sedis</taxon>
        <taxon>Zoopagomycota</taxon>
        <taxon>Kickxellomycotina</taxon>
        <taxon>Kickxellomycetes</taxon>
        <taxon>Kickxellales</taxon>
        <taxon>Kickxellaceae</taxon>
        <taxon>Coemansia</taxon>
    </lineage>
</organism>
<dbReference type="Proteomes" id="UP001140087">
    <property type="component" value="Unassembled WGS sequence"/>
</dbReference>
<evidence type="ECO:0000313" key="2">
    <source>
        <dbReference type="Proteomes" id="UP001140087"/>
    </source>
</evidence>